<evidence type="ECO:0000256" key="1">
    <source>
        <dbReference type="SAM" id="MobiDB-lite"/>
    </source>
</evidence>
<feature type="compositionally biased region" description="Basic and acidic residues" evidence="1">
    <location>
        <begin position="238"/>
        <end position="254"/>
    </location>
</feature>
<feature type="region of interest" description="Disordered" evidence="1">
    <location>
        <begin position="86"/>
        <end position="109"/>
    </location>
</feature>
<name>A0A8K0XSV9_9AGAR</name>
<sequence>MNKLSQGTTASSSSWSYDLGLHSSFGAALCSDSESESSSPCQLPGATQQQDAISGDALLLKELDLSSRPDEAVFKQTPWTIAKINALSRPSQPVPQPASKPTKKPDLPTGLIVDAFKKQTQRLSHQHSQNALTAGTFRTNSQAATTLPSMEPSCLRTVSSTENSKELYDNSTNLSSTTEPFLAQSSSITTSSPETRISAGKSLPSPNPPGISTSPSRPSTPSSPEPDEPSSAAYDMASLKHADEAVIHDKDIQRPPRFIGSSQSYSMAASGDRGSQPLKSGFDWRKARNSAYMRPYPTQSSPIRNISPPPEAQTFLSSPIHDPPVSRFLQASPSHRPSNESALRGTKRVRDAYSQYIEQSRARGRIDSPPPPPSPNVKSSRTRSPRPADHYQHARRIPQAPRRIASPAERGSPGWSTLPQRSKKAKKASTMSTRRRPITSGAFSLPILTSGITTKPSSGAKPRVVTYLPPPPKVQVAQRTAERGEEVGRDDGHARIDERISPPSRTVTASFDPEKMYARYTKIRRVVKQRRESKNEIWDVLDLPSCGVVYCDPELPGSKSGLSSEIAIVPWDPDKSTAA</sequence>
<evidence type="ECO:0000313" key="3">
    <source>
        <dbReference type="Proteomes" id="UP000813824"/>
    </source>
</evidence>
<dbReference type="OrthoDB" id="3271131at2759"/>
<comment type="caution">
    <text evidence="2">The sequence shown here is derived from an EMBL/GenBank/DDBJ whole genome shotgun (WGS) entry which is preliminary data.</text>
</comment>
<reference evidence="2" key="1">
    <citation type="journal article" date="2021" name="New Phytol.">
        <title>Evolutionary innovations through gain and loss of genes in the ectomycorrhizal Boletales.</title>
        <authorList>
            <person name="Wu G."/>
            <person name="Miyauchi S."/>
            <person name="Morin E."/>
            <person name="Kuo A."/>
            <person name="Drula E."/>
            <person name="Varga T."/>
            <person name="Kohler A."/>
            <person name="Feng B."/>
            <person name="Cao Y."/>
            <person name="Lipzen A."/>
            <person name="Daum C."/>
            <person name="Hundley H."/>
            <person name="Pangilinan J."/>
            <person name="Johnson J."/>
            <person name="Barry K."/>
            <person name="LaButti K."/>
            <person name="Ng V."/>
            <person name="Ahrendt S."/>
            <person name="Min B."/>
            <person name="Choi I.G."/>
            <person name="Park H."/>
            <person name="Plett J.M."/>
            <person name="Magnuson J."/>
            <person name="Spatafora J.W."/>
            <person name="Nagy L.G."/>
            <person name="Henrissat B."/>
            <person name="Grigoriev I.V."/>
            <person name="Yang Z.L."/>
            <person name="Xu J."/>
            <person name="Martin F.M."/>
        </authorList>
    </citation>
    <scope>NUCLEOTIDE SEQUENCE</scope>
    <source>
        <strain evidence="2">KKN 215</strain>
    </source>
</reference>
<feature type="region of interest" description="Disordered" evidence="1">
    <location>
        <begin position="143"/>
        <end position="498"/>
    </location>
</feature>
<feature type="compositionally biased region" description="Low complexity" evidence="1">
    <location>
        <begin position="210"/>
        <end position="222"/>
    </location>
</feature>
<feature type="compositionally biased region" description="Basic residues" evidence="1">
    <location>
        <begin position="421"/>
        <end position="437"/>
    </location>
</feature>
<feature type="compositionally biased region" description="Polar residues" evidence="1">
    <location>
        <begin position="329"/>
        <end position="341"/>
    </location>
</feature>
<protein>
    <submittedName>
        <fullName evidence="2">Uncharacterized protein</fullName>
    </submittedName>
</protein>
<feature type="compositionally biased region" description="Low complexity" evidence="1">
    <location>
        <begin position="397"/>
        <end position="408"/>
    </location>
</feature>
<evidence type="ECO:0000313" key="2">
    <source>
        <dbReference type="EMBL" id="KAH8103505.1"/>
    </source>
</evidence>
<keyword evidence="3" id="KW-1185">Reference proteome</keyword>
<dbReference type="Proteomes" id="UP000813824">
    <property type="component" value="Unassembled WGS sequence"/>
</dbReference>
<feature type="compositionally biased region" description="Basic and acidic residues" evidence="1">
    <location>
        <begin position="480"/>
        <end position="498"/>
    </location>
</feature>
<organism evidence="2 3">
    <name type="scientific">Cristinia sonorae</name>
    <dbReference type="NCBI Taxonomy" id="1940300"/>
    <lineage>
        <taxon>Eukaryota</taxon>
        <taxon>Fungi</taxon>
        <taxon>Dikarya</taxon>
        <taxon>Basidiomycota</taxon>
        <taxon>Agaricomycotina</taxon>
        <taxon>Agaricomycetes</taxon>
        <taxon>Agaricomycetidae</taxon>
        <taxon>Agaricales</taxon>
        <taxon>Pleurotineae</taxon>
        <taxon>Stephanosporaceae</taxon>
        <taxon>Cristinia</taxon>
    </lineage>
</organism>
<gene>
    <name evidence="2" type="ORF">BXZ70DRAFT_735011</name>
</gene>
<accession>A0A8K0XSV9</accession>
<feature type="region of interest" description="Disordered" evidence="1">
    <location>
        <begin position="30"/>
        <end position="50"/>
    </location>
</feature>
<dbReference type="AlphaFoldDB" id="A0A8K0XSV9"/>
<dbReference type="EMBL" id="JAEVFJ010000007">
    <property type="protein sequence ID" value="KAH8103505.1"/>
    <property type="molecule type" value="Genomic_DNA"/>
</dbReference>
<proteinExistence type="predicted"/>
<feature type="compositionally biased region" description="Polar residues" evidence="1">
    <location>
        <begin position="169"/>
        <end position="195"/>
    </location>
</feature>